<accession>A0ABU2KJG9</accession>
<dbReference type="EMBL" id="JAVRBG010000008">
    <property type="protein sequence ID" value="MDT0294838.1"/>
    <property type="molecule type" value="Genomic_DNA"/>
</dbReference>
<dbReference type="Proteomes" id="UP001182991">
    <property type="component" value="Unassembled WGS sequence"/>
</dbReference>
<evidence type="ECO:0000313" key="1">
    <source>
        <dbReference type="EMBL" id="MDT0294838.1"/>
    </source>
</evidence>
<dbReference type="PROSITE" id="PS51257">
    <property type="entry name" value="PROKAR_LIPOPROTEIN"/>
    <property type="match status" value="1"/>
</dbReference>
<evidence type="ECO:0008006" key="3">
    <source>
        <dbReference type="Google" id="ProtNLM"/>
    </source>
</evidence>
<dbReference type="RefSeq" id="WP_311401769.1">
    <property type="nucleotide sequence ID" value="NZ_JAVRBG010000008.1"/>
</dbReference>
<keyword evidence="2" id="KW-1185">Reference proteome</keyword>
<organism evidence="1 2">
    <name type="scientific">Mesonia ostreae</name>
    <dbReference type="NCBI Taxonomy" id="861110"/>
    <lineage>
        <taxon>Bacteria</taxon>
        <taxon>Pseudomonadati</taxon>
        <taxon>Bacteroidota</taxon>
        <taxon>Flavobacteriia</taxon>
        <taxon>Flavobacteriales</taxon>
        <taxon>Flavobacteriaceae</taxon>
        <taxon>Mesonia</taxon>
    </lineage>
</organism>
<reference evidence="2" key="1">
    <citation type="submission" date="2023-07" db="EMBL/GenBank/DDBJ databases">
        <title>Isolating and identifying novel microbial strains from the Mariana Trench.</title>
        <authorList>
            <person name="Fu H."/>
        </authorList>
    </citation>
    <scope>NUCLEOTIDE SEQUENCE [LARGE SCALE GENOMIC DNA]</scope>
    <source>
        <strain evidence="2">T-y2</strain>
    </source>
</reference>
<sequence length="160" mass="17200">MKRLFFTFFISIALLSCSSDDSNDDGNGNGNDGISNDPLSGILYGEEFIVDGARADLREVFGENMLVIQLSNEGFGCEKGEFSGAFPISITAPNAEGYYESGIYTSFNDPNSDDFLSVSSGFDLEVISLTADAVEFKIKVESGTTNNNINGKYTATICSE</sequence>
<protein>
    <recommendedName>
        <fullName evidence="3">Lipocalin-like domain-containing protein</fullName>
    </recommendedName>
</protein>
<comment type="caution">
    <text evidence="1">The sequence shown here is derived from an EMBL/GenBank/DDBJ whole genome shotgun (WGS) entry which is preliminary data.</text>
</comment>
<gene>
    <name evidence="1" type="ORF">RLT85_09350</name>
</gene>
<name>A0ABU2KJG9_9FLAO</name>
<proteinExistence type="predicted"/>
<evidence type="ECO:0000313" key="2">
    <source>
        <dbReference type="Proteomes" id="UP001182991"/>
    </source>
</evidence>